<evidence type="ECO:0000313" key="2">
    <source>
        <dbReference type="EMBL" id="SCZ97925.1"/>
    </source>
</evidence>
<evidence type="ECO:0000256" key="1">
    <source>
        <dbReference type="SAM" id="MobiDB-lite"/>
    </source>
</evidence>
<dbReference type="Proteomes" id="UP000249723">
    <property type="component" value="Unassembled WGS sequence"/>
</dbReference>
<dbReference type="PROSITE" id="PS51257">
    <property type="entry name" value="PROKAR_LIPOPROTEIN"/>
    <property type="match status" value="1"/>
</dbReference>
<reference evidence="3" key="1">
    <citation type="submission" date="2016-10" db="EMBL/GenBank/DDBJ databases">
        <authorList>
            <person name="Jeantristanb JTB J.-T."/>
            <person name="Ricardo R."/>
        </authorList>
    </citation>
    <scope>NUCLEOTIDE SEQUENCE [LARGE SCALE GENOMIC DNA]</scope>
</reference>
<evidence type="ECO:0000313" key="3">
    <source>
        <dbReference type="Proteomes" id="UP000249723"/>
    </source>
</evidence>
<organism evidence="2 3">
    <name type="scientific">Microbotryum saponariae</name>
    <dbReference type="NCBI Taxonomy" id="289078"/>
    <lineage>
        <taxon>Eukaryota</taxon>
        <taxon>Fungi</taxon>
        <taxon>Dikarya</taxon>
        <taxon>Basidiomycota</taxon>
        <taxon>Pucciniomycotina</taxon>
        <taxon>Microbotryomycetes</taxon>
        <taxon>Microbotryales</taxon>
        <taxon>Microbotryaceae</taxon>
        <taxon>Microbotryum</taxon>
    </lineage>
</organism>
<dbReference type="OrthoDB" id="2534715at2759"/>
<dbReference type="EMBL" id="FMWP01000094">
    <property type="protein sequence ID" value="SCZ97925.1"/>
    <property type="molecule type" value="Genomic_DNA"/>
</dbReference>
<feature type="compositionally biased region" description="Polar residues" evidence="1">
    <location>
        <begin position="124"/>
        <end position="144"/>
    </location>
</feature>
<feature type="region of interest" description="Disordered" evidence="1">
    <location>
        <begin position="27"/>
        <end position="68"/>
    </location>
</feature>
<protein>
    <submittedName>
        <fullName evidence="2">BZ3500_MvSof-1268-A1-R1_Chr3-3g06460 protein</fullName>
    </submittedName>
</protein>
<name>A0A2X0N005_9BASI</name>
<accession>A0A2X0N005</accession>
<proteinExistence type="predicted"/>
<sequence length="927" mass="104335">MLHRSSTRACKCASTSTALVACAHVHARVRGSRSPSRSTFASRAGAGPGPSTPHPIADSGGGPTSPAYHQAALTYTAPLWYREQWQQARSGETWHNWFSHSRVPLALDPKNTTRAPPPPPPPQRTSSHSPSGITKPSPDTQSIDESARERIARYLASRIRSSTEHSTRAIDELPHDDPAQILAPAKRLGMSVVANYLLLDLAASNAASPEPDQSPSWPQWLDPREALQNVIDHGAPPKELAIALPQLADDAERIQDSWKVFNQRYELDRYPTLALNFLYFVARPNSSDLPLAFALEVLQDLLRARIVPEQLVGPPPTLPENLPEANSIQLRIVLLRTVAAAAGEYANHDLAVHALESLDTLHHMDEVDIGLLHAHLSTQIAHVRHQRLELFRPLSNTTMERLHALFVSLLKRWDPSLSATTTHLLDAFSIELIEYNRYDLLAELYSQFSRLGWAPTLSSDITLDFAHFLGGDGRVRQYRFPSNPTRKATLATRYIYVDLWYRFTATVETRAIEQGFANDWTREAKDRWIRHLCQGRIVDPAQARNMYELWTVGSHPRGVVEPPSSPFVISTTTALALANRLLQQSSRSAPAEHKSTRAFVQKLASDCVQHRTSSSTGKLEHYDLTALARLYLLLDDWDSVAQVYRLLLADRVFPDQRDIEVWVELAARQFWTLEEGTSSESQAVLEKILDFVAEKRLAIDTHSIKSVALAVMGELKSSPEVRRVRHFTPAKFLEWANKILLLPPGGYATLRKSLLYPVRSKSVTPSRQGAALTAGRFDDIFPFRVVHALSRAHSQGRIGEALWIYRETVLEGGLRQDLVLKQTLQVFSSWLRKEPPEWRERWLQEVVLTLHETLNAGIDLVEEEKTMLVVITTLRRNWDSATSEERSDRFELAQSYVERYQAKVGDVGPEVEKAMRDFRGNLKSLEA</sequence>
<keyword evidence="3" id="KW-1185">Reference proteome</keyword>
<feature type="region of interest" description="Disordered" evidence="1">
    <location>
        <begin position="107"/>
        <end position="145"/>
    </location>
</feature>
<gene>
    <name evidence="2" type="ORF">BZ3500_MVSOF-1268-A1-R1_CHR3-3G06460</name>
</gene>
<dbReference type="AlphaFoldDB" id="A0A2X0N005"/>